<sequence>MKLTHIPTNFIAQIWEKVSPFLSNALKYAEDDYTIDQVKVYLSTGQWVLIVASNEINEVVGASTITFQNYPNDRIAFVTAVGGKFISDTDTYNQFKEILKGFGATKIQGAARKAIARLWRTKLGFKERHIIVEAKI</sequence>
<dbReference type="GO" id="GO:0006355">
    <property type="term" value="P:regulation of DNA-templated transcription"/>
    <property type="evidence" value="ECO:0007669"/>
    <property type="project" value="InterPro"/>
</dbReference>
<dbReference type="EMBL" id="LR798192">
    <property type="protein sequence ID" value="CAB5079599.1"/>
    <property type="molecule type" value="Genomic_DNA"/>
</dbReference>
<name>A0A6J7VKY8_9CAUD</name>
<evidence type="ECO:0000313" key="1">
    <source>
        <dbReference type="EMBL" id="CAB5079599.1"/>
    </source>
</evidence>
<protein>
    <submittedName>
        <fullName evidence="1">Uncharacterized protein</fullName>
    </submittedName>
</protein>
<accession>A0A6J7VKY8</accession>
<reference evidence="1" key="1">
    <citation type="submission" date="2020-05" db="EMBL/GenBank/DDBJ databases">
        <authorList>
            <person name="Chiriac C."/>
            <person name="Salcher M."/>
            <person name="Ghai R."/>
            <person name="Kavagutti S V."/>
        </authorList>
    </citation>
    <scope>NUCLEOTIDE SEQUENCE</scope>
</reference>
<proteinExistence type="predicted"/>
<dbReference type="InterPro" id="IPR036600">
    <property type="entry name" value="PAH_sf"/>
</dbReference>
<organism evidence="1">
    <name type="scientific">uncultured Caudovirales phage</name>
    <dbReference type="NCBI Taxonomy" id="2100421"/>
    <lineage>
        <taxon>Viruses</taxon>
        <taxon>Duplodnaviria</taxon>
        <taxon>Heunggongvirae</taxon>
        <taxon>Uroviricota</taxon>
        <taxon>Caudoviricetes</taxon>
        <taxon>Peduoviridae</taxon>
        <taxon>Maltschvirus</taxon>
        <taxon>Maltschvirus maltsch</taxon>
    </lineage>
</organism>
<gene>
    <name evidence="1" type="ORF">UFOVP146_29</name>
</gene>
<dbReference type="SUPFAM" id="SSF47762">
    <property type="entry name" value="PAH2 domain"/>
    <property type="match status" value="1"/>
</dbReference>